<keyword evidence="2" id="KW-0808">Transferase</keyword>
<dbReference type="SUPFAM" id="SSF53448">
    <property type="entry name" value="Nucleotide-diphospho-sugar transferases"/>
    <property type="match status" value="1"/>
</dbReference>
<dbReference type="EMBL" id="CP059075">
    <property type="protein sequence ID" value="QRE03808.1"/>
    <property type="molecule type" value="Genomic_DNA"/>
</dbReference>
<dbReference type="Pfam" id="PF00535">
    <property type="entry name" value="Glycos_transf_2"/>
    <property type="match status" value="1"/>
</dbReference>
<dbReference type="RefSeq" id="WP_071957488.1">
    <property type="nucleotide sequence ID" value="NZ_CP059075.1"/>
</dbReference>
<dbReference type="InterPro" id="IPR001173">
    <property type="entry name" value="Glyco_trans_2-like"/>
</dbReference>
<reference evidence="2 3" key="1">
    <citation type="submission" date="2020-07" db="EMBL/GenBank/DDBJ databases">
        <title>Genomic characterization of Flavobacterium psychrophilum strains.</title>
        <authorList>
            <person name="Castillo D."/>
            <person name="Jorgensen J."/>
            <person name="Middelboe M."/>
        </authorList>
    </citation>
    <scope>NUCLEOTIDE SEQUENCE [LARGE SCALE GENOMIC DNA]</scope>
    <source>
        <strain evidence="2 3">FPS-R7</strain>
    </source>
</reference>
<evidence type="ECO:0000259" key="1">
    <source>
        <dbReference type="Pfam" id="PF00535"/>
    </source>
</evidence>
<feature type="domain" description="Glycosyltransferase 2-like" evidence="1">
    <location>
        <begin position="5"/>
        <end position="167"/>
    </location>
</feature>
<protein>
    <submittedName>
        <fullName evidence="2">Glycosyltransferase family 2 protein</fullName>
    </submittedName>
</protein>
<proteinExistence type="predicted"/>
<gene>
    <name evidence="2" type="ORF">H0H26_13165</name>
</gene>
<dbReference type="GO" id="GO:0016740">
    <property type="term" value="F:transferase activity"/>
    <property type="evidence" value="ECO:0007669"/>
    <property type="project" value="UniProtKB-KW"/>
</dbReference>
<dbReference type="AlphaFoldDB" id="A0A8G2FYU4"/>
<dbReference type="InterPro" id="IPR029044">
    <property type="entry name" value="Nucleotide-diphossugar_trans"/>
</dbReference>
<name>A0A8G2FYU4_FLAPS</name>
<accession>A0A8G2FYU4</accession>
<dbReference type="Proteomes" id="UP000596329">
    <property type="component" value="Chromosome"/>
</dbReference>
<dbReference type="CDD" id="cd00761">
    <property type="entry name" value="Glyco_tranf_GTA_type"/>
    <property type="match status" value="1"/>
</dbReference>
<organism evidence="2 3">
    <name type="scientific">Flavobacterium psychrophilum</name>
    <dbReference type="NCBI Taxonomy" id="96345"/>
    <lineage>
        <taxon>Bacteria</taxon>
        <taxon>Pseudomonadati</taxon>
        <taxon>Bacteroidota</taxon>
        <taxon>Flavobacteriia</taxon>
        <taxon>Flavobacteriales</taxon>
        <taxon>Flavobacteriaceae</taxon>
        <taxon>Flavobacterium</taxon>
    </lineage>
</organism>
<dbReference type="PANTHER" id="PTHR43685:SF2">
    <property type="entry name" value="GLYCOSYLTRANSFERASE 2-LIKE DOMAIN-CONTAINING PROTEIN"/>
    <property type="match status" value="1"/>
</dbReference>
<evidence type="ECO:0000313" key="3">
    <source>
        <dbReference type="Proteomes" id="UP000596329"/>
    </source>
</evidence>
<dbReference type="Gene3D" id="3.90.550.10">
    <property type="entry name" value="Spore Coat Polysaccharide Biosynthesis Protein SpsA, Chain A"/>
    <property type="match status" value="1"/>
</dbReference>
<dbReference type="PANTHER" id="PTHR43685">
    <property type="entry name" value="GLYCOSYLTRANSFERASE"/>
    <property type="match status" value="1"/>
</dbReference>
<sequence>MSLVSIIIPVYNQEQFLSETVQAVVNQTYANWECILVNDGSTDGSVLILARTLAKDNRFSCINSENKGVSHARNLGLQQAKGEYVLFLDGDDLIHPEKLQQAIAGFQENASLSIVFNTTNYFQDTIQNTLYPIKINTQLLNFNDLLLYWGEKIIIPIHSAIIKKSLFEGIEFNGHLTAQEDWLVWLRLFQKKPKVLVLDTVLSYYRKHNSSRTQSFSLKEDHFKALEIFEKYIGSDNHKKLLLHQAERYYVRANANAFKLSEIKKSKTYRTAFFVKKIAVKLKLLGIIKLLSAKFFKDEK</sequence>
<evidence type="ECO:0000313" key="2">
    <source>
        <dbReference type="EMBL" id="QRE03808.1"/>
    </source>
</evidence>
<dbReference type="InterPro" id="IPR050834">
    <property type="entry name" value="Glycosyltransf_2"/>
</dbReference>